<protein>
    <submittedName>
        <fullName evidence="1">Uncharacterized protein</fullName>
    </submittedName>
</protein>
<organism evidence="1 2">
    <name type="scientific">Stegodyphus mimosarum</name>
    <name type="common">African social velvet spider</name>
    <dbReference type="NCBI Taxonomy" id="407821"/>
    <lineage>
        <taxon>Eukaryota</taxon>
        <taxon>Metazoa</taxon>
        <taxon>Ecdysozoa</taxon>
        <taxon>Arthropoda</taxon>
        <taxon>Chelicerata</taxon>
        <taxon>Arachnida</taxon>
        <taxon>Araneae</taxon>
        <taxon>Araneomorphae</taxon>
        <taxon>Entelegynae</taxon>
        <taxon>Eresoidea</taxon>
        <taxon>Eresidae</taxon>
        <taxon>Stegodyphus</taxon>
    </lineage>
</organism>
<gene>
    <name evidence="1" type="ORF">X975_19495</name>
</gene>
<dbReference type="EMBL" id="KK115537">
    <property type="protein sequence ID" value="KFM65377.1"/>
    <property type="molecule type" value="Genomic_DNA"/>
</dbReference>
<proteinExistence type="predicted"/>
<reference evidence="1 2" key="1">
    <citation type="submission" date="2013-11" db="EMBL/GenBank/DDBJ databases">
        <title>Genome sequencing of Stegodyphus mimosarum.</title>
        <authorList>
            <person name="Bechsgaard J."/>
        </authorList>
    </citation>
    <scope>NUCLEOTIDE SEQUENCE [LARGE SCALE GENOMIC DNA]</scope>
</reference>
<sequence length="60" mass="6590">MNPIISSVPVFSSNRANGKQLNSHVLLITKFIKMPRAGNSLSSLSNVQSVSKFYVLCTYT</sequence>
<dbReference type="AlphaFoldDB" id="A0A087TJT8"/>
<evidence type="ECO:0000313" key="1">
    <source>
        <dbReference type="EMBL" id="KFM65377.1"/>
    </source>
</evidence>
<name>A0A087TJT8_STEMI</name>
<keyword evidence="2" id="KW-1185">Reference proteome</keyword>
<evidence type="ECO:0000313" key="2">
    <source>
        <dbReference type="Proteomes" id="UP000054359"/>
    </source>
</evidence>
<accession>A0A087TJT8</accession>
<feature type="non-terminal residue" evidence="1">
    <location>
        <position position="60"/>
    </location>
</feature>
<dbReference type="Proteomes" id="UP000054359">
    <property type="component" value="Unassembled WGS sequence"/>
</dbReference>